<keyword evidence="4" id="KW-0812">Transmembrane</keyword>
<accession>A0A3S3NHR7</accession>
<dbReference type="PANTHER" id="PTHR48410:SF1">
    <property type="entry name" value="GLYCOSYLINOSITOL PHOSPHORYLCERAMIDE MANNOSYL TRANSFERASE 1"/>
    <property type="match status" value="1"/>
</dbReference>
<dbReference type="Pfam" id="PF09258">
    <property type="entry name" value="Glyco_transf_64"/>
    <property type="match status" value="1"/>
</dbReference>
<proteinExistence type="inferred from homology"/>
<dbReference type="InterPro" id="IPR053318">
    <property type="entry name" value="GT64"/>
</dbReference>
<keyword evidence="4" id="KW-1133">Transmembrane helix</keyword>
<name>A0A3S3NHR7_9MAGN</name>
<evidence type="ECO:0000256" key="2">
    <source>
        <dbReference type="ARBA" id="ARBA00022679"/>
    </source>
</evidence>
<organism evidence="6 7">
    <name type="scientific">Cinnamomum micranthum f. kanehirae</name>
    <dbReference type="NCBI Taxonomy" id="337451"/>
    <lineage>
        <taxon>Eukaryota</taxon>
        <taxon>Viridiplantae</taxon>
        <taxon>Streptophyta</taxon>
        <taxon>Embryophyta</taxon>
        <taxon>Tracheophyta</taxon>
        <taxon>Spermatophyta</taxon>
        <taxon>Magnoliopsida</taxon>
        <taxon>Magnoliidae</taxon>
        <taxon>Laurales</taxon>
        <taxon>Lauraceae</taxon>
        <taxon>Cinnamomum</taxon>
    </lineage>
</organism>
<evidence type="ECO:0000256" key="4">
    <source>
        <dbReference type="SAM" id="Phobius"/>
    </source>
</evidence>
<dbReference type="OrthoDB" id="5954868at2759"/>
<gene>
    <name evidence="6" type="ORF">CKAN_01683600</name>
</gene>
<dbReference type="AlphaFoldDB" id="A0A3S3NHR7"/>
<protein>
    <submittedName>
        <fullName evidence="6">Glycosyltransferase family 64 protein C4-like protein isoform X1</fullName>
    </submittedName>
</protein>
<comment type="similarity">
    <text evidence="1">Belongs to the glycosyltransferase 64 family.</text>
</comment>
<feature type="transmembrane region" description="Helical" evidence="4">
    <location>
        <begin position="48"/>
        <end position="73"/>
    </location>
</feature>
<evidence type="ECO:0000259" key="5">
    <source>
        <dbReference type="Pfam" id="PF09258"/>
    </source>
</evidence>
<dbReference type="PANTHER" id="PTHR48410">
    <property type="entry name" value="GLYCOSYLINOSITOL PHOSPHORYLCERAMIDE MANNOSYL TRANSFERASE 1"/>
    <property type="match status" value="1"/>
</dbReference>
<keyword evidence="7" id="KW-1185">Reference proteome</keyword>
<dbReference type="InterPro" id="IPR015338">
    <property type="entry name" value="GT64_dom"/>
</dbReference>
<dbReference type="STRING" id="337451.A0A3S3NHR7"/>
<keyword evidence="2 6" id="KW-0808">Transferase</keyword>
<dbReference type="EMBL" id="QPKB01000006">
    <property type="protein sequence ID" value="RWR87875.1"/>
    <property type="molecule type" value="Genomic_DNA"/>
</dbReference>
<dbReference type="GO" id="GO:0016757">
    <property type="term" value="F:glycosyltransferase activity"/>
    <property type="evidence" value="ECO:0007669"/>
    <property type="project" value="InterPro"/>
</dbReference>
<dbReference type="Proteomes" id="UP000283530">
    <property type="component" value="Unassembled WGS sequence"/>
</dbReference>
<reference evidence="6 7" key="1">
    <citation type="journal article" date="2019" name="Nat. Plants">
        <title>Stout camphor tree genome fills gaps in understanding of flowering plant genome evolution.</title>
        <authorList>
            <person name="Chaw S.M."/>
            <person name="Liu Y.C."/>
            <person name="Wu Y.W."/>
            <person name="Wang H.Y."/>
            <person name="Lin C.I."/>
            <person name="Wu C.S."/>
            <person name="Ke H.M."/>
            <person name="Chang L.Y."/>
            <person name="Hsu C.Y."/>
            <person name="Yang H.T."/>
            <person name="Sudianto E."/>
            <person name="Hsu M.H."/>
            <person name="Wu K.P."/>
            <person name="Wang L.N."/>
            <person name="Leebens-Mack J.H."/>
            <person name="Tsai I.J."/>
        </authorList>
    </citation>
    <scope>NUCLEOTIDE SEQUENCE [LARGE SCALE GENOMIC DNA]</scope>
    <source>
        <strain evidence="7">cv. Chaw 1501</strain>
        <tissue evidence="6">Young leaves</tissue>
    </source>
</reference>
<feature type="domain" description="Glycosyl transferase 64" evidence="5">
    <location>
        <begin position="89"/>
        <end position="340"/>
    </location>
</feature>
<dbReference type="InterPro" id="IPR029044">
    <property type="entry name" value="Nucleotide-diphossugar_trans"/>
</dbReference>
<sequence length="349" mass="39132">MSAIIGLRDGVSAAVPYSPAKEKAATRGVYHSRSPPMRRRHLLSGARVKLLLAACIAFATLLIAGRIGSIMGWNPSPSSSVSSPSGGGYTVLINTWKRNSLLKQAVAHYAYCSGTDAIHVVWSERDPPSESLKAYLRKIVVSKSQSAYKPNFRFDLNEEDNLNNRFKPIKDLRTDAIFSVDDDVIVHCSTLDFAFTVWQSASDTMVGFVPRMHWLDKEKDGVAYYRNGGWWSVWWMGTYSMVVSKAAFFHRKYLDLYTYQMPSSIHDYVTRERNCEDIAMSLLVANATSAPPIWVKGKIHEIGASGISSLNSHSKTRNKCLNDFVSLYGTMPLISTNVKAVDSRHEWFW</sequence>
<dbReference type="GO" id="GO:0016020">
    <property type="term" value="C:membrane"/>
    <property type="evidence" value="ECO:0007669"/>
    <property type="project" value="InterPro"/>
</dbReference>
<keyword evidence="4" id="KW-0472">Membrane</keyword>
<dbReference type="Gene3D" id="3.90.550.10">
    <property type="entry name" value="Spore Coat Polysaccharide Biosynthesis Protein SpsA, Chain A"/>
    <property type="match status" value="1"/>
</dbReference>
<evidence type="ECO:0000256" key="3">
    <source>
        <dbReference type="ARBA" id="ARBA00023157"/>
    </source>
</evidence>
<evidence type="ECO:0000313" key="6">
    <source>
        <dbReference type="EMBL" id="RWR87875.1"/>
    </source>
</evidence>
<comment type="caution">
    <text evidence="6">The sequence shown here is derived from an EMBL/GenBank/DDBJ whole genome shotgun (WGS) entry which is preliminary data.</text>
</comment>
<keyword evidence="3" id="KW-1015">Disulfide bond</keyword>
<dbReference type="SUPFAM" id="SSF53448">
    <property type="entry name" value="Nucleotide-diphospho-sugar transferases"/>
    <property type="match status" value="1"/>
</dbReference>
<evidence type="ECO:0000256" key="1">
    <source>
        <dbReference type="ARBA" id="ARBA00008700"/>
    </source>
</evidence>
<evidence type="ECO:0000313" key="7">
    <source>
        <dbReference type="Proteomes" id="UP000283530"/>
    </source>
</evidence>